<dbReference type="EMBL" id="CP002542">
    <property type="protein sequence ID" value="AEA44717.1"/>
    <property type="molecule type" value="Genomic_DNA"/>
</dbReference>
<sequence length="647" mass="67767" precursor="true">MKKIQVLLCGLILTTTTIKLQAQTTFRLELIAEGNFGSTNGDVFVRNTMVNPATTSAGMYQTANSTIGFNVLQDYVIAGNKAILAEKPNGAGRIAIVNYPSMTLVQTFAQAPQNLGVASPTKAYACYAQGGVVSLIDLMNNTLTPVIEPNNEITTYSNHMKFANGFMYVDQGQQLVKIDTITNTVVAKFNPGVGSIAGITYDNQGKLWVIGGTNLVSIDVLNADALGTPVNLGVSGKLLRYYNNKLYFWTLSNKKLFQYDIVTPPVLPLTAVYTSLLTGSWDFGYGRSFDVDQTTGDFVIATASAFTGPSGYEVVDGATFTLIESGSIAGCIGANKCVLKTFHQPTGPAPVPDQASLSTVSGQCSATVIAPTADNGVVTGTTSNPTSYTSQGTYTITWTFTNGNGTTTQTQSVVVDDTTDPLIPILNDATGTCSVTPIAPTTIDNCAGTITGTTATAFPITTIGTTEIEWTFNDGNGNSITVTQDIVVTDNTAPVATSLSSLNIACNDVITTIPTATDNCAGTITATTTDPLTYATPGTYTIDWVFADGNGNTANESQTVVVSCSSAGLGDLTTSDLLIYPIPASNSLNIESVALGGELAIVYDAQGQKVLETSLESAKSTLNISALVNGFYFLKVGNSSARFVVSK</sequence>
<dbReference type="Pfam" id="PF18962">
    <property type="entry name" value="Por_Secre_tail"/>
    <property type="match status" value="1"/>
</dbReference>
<dbReference type="eggNOG" id="COG1470">
    <property type="taxonomic scope" value="Bacteria"/>
</dbReference>
<dbReference type="NCBIfam" id="TIGR04183">
    <property type="entry name" value="Por_Secre_tail"/>
    <property type="match status" value="1"/>
</dbReference>
<dbReference type="RefSeq" id="WP_013687486.1">
    <property type="nucleotide sequence ID" value="NC_015321.1"/>
</dbReference>
<gene>
    <name evidence="3" type="ordered locus">Fluta_2736</name>
</gene>
<reference evidence="4" key="2">
    <citation type="submission" date="2011-02" db="EMBL/GenBank/DDBJ databases">
        <title>The complete genome of Fluviicola taffensis DSM 16823.</title>
        <authorList>
            <consortium name="US DOE Joint Genome Institute (JGI-PGF)"/>
            <person name="Lucas S."/>
            <person name="Copeland A."/>
            <person name="Lapidus A."/>
            <person name="Bruce D."/>
            <person name="Goodwin L."/>
            <person name="Pitluck S."/>
            <person name="Kyrpides N."/>
            <person name="Mavromatis K."/>
            <person name="Ivanova N."/>
            <person name="Mikhailova N."/>
            <person name="Pagani I."/>
            <person name="Chertkov O."/>
            <person name="Detter J.C."/>
            <person name="Han C."/>
            <person name="Tapia R."/>
            <person name="Land M."/>
            <person name="Hauser L."/>
            <person name="Markowitz V."/>
            <person name="Cheng J.-F."/>
            <person name="Hugenholtz P."/>
            <person name="Woyke T."/>
            <person name="Wu D."/>
            <person name="Tindall B."/>
            <person name="Pomrenke H.G."/>
            <person name="Brambilla E."/>
            <person name="Klenk H.-P."/>
            <person name="Eisen J.A."/>
        </authorList>
    </citation>
    <scope>NUCLEOTIDE SEQUENCE [LARGE SCALE GENOMIC DNA]</scope>
    <source>
        <strain evidence="4">DSM 16823 / RW262 / RW262</strain>
    </source>
</reference>
<protein>
    <recommendedName>
        <fullName evidence="2">Secretion system C-terminal sorting domain-containing protein</fullName>
    </recommendedName>
</protein>
<organism evidence="3 4">
    <name type="scientific">Fluviicola taffensis (strain DSM 16823 / NCIMB 13979 / RW262)</name>
    <dbReference type="NCBI Taxonomy" id="755732"/>
    <lineage>
        <taxon>Bacteria</taxon>
        <taxon>Pseudomonadati</taxon>
        <taxon>Bacteroidota</taxon>
        <taxon>Flavobacteriia</taxon>
        <taxon>Flavobacteriales</taxon>
        <taxon>Crocinitomicaceae</taxon>
        <taxon>Fluviicola</taxon>
    </lineage>
</organism>
<evidence type="ECO:0000259" key="2">
    <source>
        <dbReference type="Pfam" id="PF18962"/>
    </source>
</evidence>
<dbReference type="InterPro" id="IPR013783">
    <property type="entry name" value="Ig-like_fold"/>
</dbReference>
<name>F2IG82_FLUTR</name>
<accession>F2IG82</accession>
<reference evidence="3 4" key="1">
    <citation type="journal article" date="2011" name="Stand. Genomic Sci.">
        <title>Complete genome sequence of the gliding freshwater bacterium Fluviicola taffensis type strain (RW262).</title>
        <authorList>
            <person name="Woyke T."/>
            <person name="Chertkov O."/>
            <person name="Lapidus A."/>
            <person name="Nolan M."/>
            <person name="Lucas S."/>
            <person name="Del Rio T.G."/>
            <person name="Tice H."/>
            <person name="Cheng J.F."/>
            <person name="Tapia R."/>
            <person name="Han C."/>
            <person name="Goodwin L."/>
            <person name="Pitluck S."/>
            <person name="Liolios K."/>
            <person name="Pagani I."/>
            <person name="Ivanova N."/>
            <person name="Huntemann M."/>
            <person name="Mavromatis K."/>
            <person name="Mikhailova N."/>
            <person name="Pati A."/>
            <person name="Chen A."/>
            <person name="Palaniappan K."/>
            <person name="Land M."/>
            <person name="Hauser L."/>
            <person name="Brambilla E.M."/>
            <person name="Rohde M."/>
            <person name="Mwirichia R."/>
            <person name="Sikorski J."/>
            <person name="Tindall B.J."/>
            <person name="Goker M."/>
            <person name="Bristow J."/>
            <person name="Eisen J.A."/>
            <person name="Markowitz V."/>
            <person name="Hugenholtz P."/>
            <person name="Klenk H.P."/>
            <person name="Kyrpides N.C."/>
        </authorList>
    </citation>
    <scope>NUCLEOTIDE SEQUENCE [LARGE SCALE GENOMIC DNA]</scope>
    <source>
        <strain evidence="4">DSM 16823 / RW262 / RW262</strain>
    </source>
</reference>
<feature type="domain" description="Secretion system C-terminal sorting" evidence="2">
    <location>
        <begin position="579"/>
        <end position="643"/>
    </location>
</feature>
<dbReference type="HOGENOM" id="CLU_423208_0_0_10"/>
<keyword evidence="1" id="KW-0732">Signal</keyword>
<evidence type="ECO:0000313" key="4">
    <source>
        <dbReference type="Proteomes" id="UP000007463"/>
    </source>
</evidence>
<dbReference type="SUPFAM" id="SSF63825">
    <property type="entry name" value="YWTD domain"/>
    <property type="match status" value="1"/>
</dbReference>
<proteinExistence type="predicted"/>
<evidence type="ECO:0000256" key="1">
    <source>
        <dbReference type="ARBA" id="ARBA00022729"/>
    </source>
</evidence>
<dbReference type="Gene3D" id="2.60.40.10">
    <property type="entry name" value="Immunoglobulins"/>
    <property type="match status" value="1"/>
</dbReference>
<evidence type="ECO:0000313" key="3">
    <source>
        <dbReference type="EMBL" id="AEA44717.1"/>
    </source>
</evidence>
<dbReference type="KEGG" id="fte:Fluta_2736"/>
<dbReference type="Proteomes" id="UP000007463">
    <property type="component" value="Chromosome"/>
</dbReference>
<dbReference type="AlphaFoldDB" id="F2IG82"/>
<dbReference type="InterPro" id="IPR026444">
    <property type="entry name" value="Secre_tail"/>
</dbReference>
<dbReference type="OrthoDB" id="1041092at2"/>
<dbReference type="STRING" id="755732.Fluta_2736"/>
<keyword evidence="4" id="KW-1185">Reference proteome</keyword>